<dbReference type="PaxDb" id="880073-Calab_2187"/>
<gene>
    <name evidence="2" type="ORF">Cabys_964</name>
    <name evidence="3" type="ORF">Calab_2187</name>
</gene>
<dbReference type="HOGENOM" id="CLU_096980_1_2_0"/>
<dbReference type="Gene3D" id="2.60.120.460">
    <property type="entry name" value="YjbQ-like"/>
    <property type="match status" value="1"/>
</dbReference>
<evidence type="ECO:0000313" key="4">
    <source>
        <dbReference type="Proteomes" id="UP000004671"/>
    </source>
</evidence>
<name>H1XW25_CALAY</name>
<dbReference type="AlphaFoldDB" id="H1XW25"/>
<sequence>MPVSVCHGWVEVRTKGFNDIINITPQVRQFVKEKHLKEGQLLIFINGSTAAISTVEYEPGLLQDIPEMMEKIAPMNRRYHHDDTWHDGNGYAHLRSTLTGTSFTVPVIDGQLVLGTWQQIILLDFDNTSRQRRVVLQFVGEME</sequence>
<evidence type="ECO:0000256" key="1">
    <source>
        <dbReference type="ARBA" id="ARBA00005534"/>
    </source>
</evidence>
<dbReference type="Proteomes" id="UP000183868">
    <property type="component" value="Chromosome"/>
</dbReference>
<comment type="similarity">
    <text evidence="1">Belongs to the UPF0047 family.</text>
</comment>
<evidence type="ECO:0000313" key="2">
    <source>
        <dbReference type="EMBL" id="APF17715.1"/>
    </source>
</evidence>
<dbReference type="NCBIfam" id="TIGR00149">
    <property type="entry name" value="TIGR00149_YjbQ"/>
    <property type="match status" value="1"/>
</dbReference>
<dbReference type="PIRSF" id="PIRSF004681">
    <property type="entry name" value="UCP004681"/>
    <property type="match status" value="1"/>
</dbReference>
<dbReference type="InterPro" id="IPR035917">
    <property type="entry name" value="YjbQ-like_sf"/>
</dbReference>
<accession>H1XW25</accession>
<dbReference type="PANTHER" id="PTHR30615:SF8">
    <property type="entry name" value="UPF0047 PROTEIN C4A8.02C"/>
    <property type="match status" value="1"/>
</dbReference>
<dbReference type="KEGG" id="caby:Cabys_964"/>
<dbReference type="OrthoDB" id="9801725at2"/>
<reference evidence="2 5" key="2">
    <citation type="submission" date="2016-11" db="EMBL/GenBank/DDBJ databases">
        <title>Genomic analysis of Caldithrix abyssi and proposal of a novel bacterial phylum Caldithrichaeota.</title>
        <authorList>
            <person name="Kublanov I."/>
            <person name="Sigalova O."/>
            <person name="Gavrilov S."/>
            <person name="Lebedinsky A."/>
            <person name="Ivanova N."/>
            <person name="Daum C."/>
            <person name="Reddy T."/>
            <person name="Klenk H.P."/>
            <person name="Goker M."/>
            <person name="Reva O."/>
            <person name="Miroshnichenko M."/>
            <person name="Kyprides N."/>
            <person name="Woyke T."/>
            <person name="Gelfand M."/>
        </authorList>
    </citation>
    <scope>NUCLEOTIDE SEQUENCE [LARGE SCALE GENOMIC DNA]</scope>
    <source>
        <strain evidence="2 5">LF13</strain>
    </source>
</reference>
<dbReference type="Proteomes" id="UP000004671">
    <property type="component" value="Chromosome"/>
</dbReference>
<dbReference type="Pfam" id="PF01894">
    <property type="entry name" value="YjbQ"/>
    <property type="match status" value="1"/>
</dbReference>
<proteinExistence type="inferred from homology"/>
<keyword evidence="4" id="KW-1185">Reference proteome</keyword>
<dbReference type="EMBL" id="CM001402">
    <property type="protein sequence ID" value="EHO41797.1"/>
    <property type="molecule type" value="Genomic_DNA"/>
</dbReference>
<dbReference type="InterPro" id="IPR001602">
    <property type="entry name" value="UPF0047_YjbQ-like"/>
</dbReference>
<dbReference type="PROSITE" id="PS01314">
    <property type="entry name" value="UPF0047"/>
    <property type="match status" value="1"/>
</dbReference>
<dbReference type="SUPFAM" id="SSF111038">
    <property type="entry name" value="YjbQ-like"/>
    <property type="match status" value="1"/>
</dbReference>
<dbReference type="eggNOG" id="COG0432">
    <property type="taxonomic scope" value="Bacteria"/>
</dbReference>
<dbReference type="EMBL" id="CP018099">
    <property type="protein sequence ID" value="APF17715.1"/>
    <property type="molecule type" value="Genomic_DNA"/>
</dbReference>
<dbReference type="RefSeq" id="WP_006928973.1">
    <property type="nucleotide sequence ID" value="NZ_CM001402.1"/>
</dbReference>
<dbReference type="InParanoid" id="H1XW25"/>
<evidence type="ECO:0000313" key="5">
    <source>
        <dbReference type="Proteomes" id="UP000183868"/>
    </source>
</evidence>
<dbReference type="STRING" id="880073.Cabys_964"/>
<protein>
    <submittedName>
        <fullName evidence="2">Secondary thiamine-phosphate synthase enzyme</fullName>
    </submittedName>
</protein>
<reference evidence="3 4" key="1">
    <citation type="submission" date="2011-09" db="EMBL/GenBank/DDBJ databases">
        <title>The permanent draft genome of Caldithrix abyssi DSM 13497.</title>
        <authorList>
            <consortium name="US DOE Joint Genome Institute (JGI-PGF)"/>
            <person name="Lucas S."/>
            <person name="Han J."/>
            <person name="Lapidus A."/>
            <person name="Bruce D."/>
            <person name="Goodwin L."/>
            <person name="Pitluck S."/>
            <person name="Peters L."/>
            <person name="Kyrpides N."/>
            <person name="Mavromatis K."/>
            <person name="Ivanova N."/>
            <person name="Mikhailova N."/>
            <person name="Chertkov O."/>
            <person name="Detter J.C."/>
            <person name="Tapia R."/>
            <person name="Han C."/>
            <person name="Land M."/>
            <person name="Hauser L."/>
            <person name="Markowitz V."/>
            <person name="Cheng J.-F."/>
            <person name="Hugenholtz P."/>
            <person name="Woyke T."/>
            <person name="Wu D."/>
            <person name="Spring S."/>
            <person name="Brambilla E."/>
            <person name="Klenk H.-P."/>
            <person name="Eisen J.A."/>
        </authorList>
    </citation>
    <scope>NUCLEOTIDE SEQUENCE [LARGE SCALE GENOMIC DNA]</scope>
    <source>
        <strain evidence="3 4">DSM 13497</strain>
    </source>
</reference>
<dbReference type="PANTHER" id="PTHR30615">
    <property type="entry name" value="UNCHARACTERIZED PROTEIN YJBQ-RELATED"/>
    <property type="match status" value="1"/>
</dbReference>
<organism evidence="3 4">
    <name type="scientific">Caldithrix abyssi DSM 13497</name>
    <dbReference type="NCBI Taxonomy" id="880073"/>
    <lineage>
        <taxon>Bacteria</taxon>
        <taxon>Pseudomonadati</taxon>
        <taxon>Calditrichota</taxon>
        <taxon>Calditrichia</taxon>
        <taxon>Calditrichales</taxon>
        <taxon>Calditrichaceae</taxon>
        <taxon>Caldithrix</taxon>
    </lineage>
</organism>
<evidence type="ECO:0000313" key="3">
    <source>
        <dbReference type="EMBL" id="EHO41797.1"/>
    </source>
</evidence>